<evidence type="ECO:0000256" key="2">
    <source>
        <dbReference type="ARBA" id="ARBA00022487"/>
    </source>
</evidence>
<comment type="similarity">
    <text evidence="1 8">Belongs to the tannase family.</text>
</comment>
<dbReference type="Pfam" id="PF07519">
    <property type="entry name" value="Tannase"/>
    <property type="match status" value="2"/>
</dbReference>
<keyword evidence="3" id="KW-0479">Metal-binding</keyword>
<dbReference type="InterPro" id="IPR029058">
    <property type="entry name" value="AB_hydrolase_fold"/>
</dbReference>
<dbReference type="AlphaFoldDB" id="A0AAE8MZK1"/>
<keyword evidence="5 8" id="KW-0378">Hydrolase</keyword>
<dbReference type="EMBL" id="ONZQ02000008">
    <property type="protein sequence ID" value="SPO03575.1"/>
    <property type="molecule type" value="Genomic_DNA"/>
</dbReference>
<evidence type="ECO:0000313" key="10">
    <source>
        <dbReference type="Proteomes" id="UP001187682"/>
    </source>
</evidence>
<name>A0AAE8MZK1_9PEZI</name>
<dbReference type="Proteomes" id="UP001187682">
    <property type="component" value="Unassembled WGS sequence"/>
</dbReference>
<reference evidence="9" key="1">
    <citation type="submission" date="2018-03" db="EMBL/GenBank/DDBJ databases">
        <authorList>
            <person name="Guldener U."/>
        </authorList>
    </citation>
    <scope>NUCLEOTIDE SEQUENCE</scope>
</reference>
<evidence type="ECO:0000256" key="5">
    <source>
        <dbReference type="ARBA" id="ARBA00022801"/>
    </source>
</evidence>
<evidence type="ECO:0000313" key="9">
    <source>
        <dbReference type="EMBL" id="SPO03575.1"/>
    </source>
</evidence>
<evidence type="ECO:0000256" key="4">
    <source>
        <dbReference type="ARBA" id="ARBA00022729"/>
    </source>
</evidence>
<dbReference type="PANTHER" id="PTHR33938:SF2">
    <property type="entry name" value="CARBOXYLIC ESTER HYDROLASE"/>
    <property type="match status" value="1"/>
</dbReference>
<evidence type="ECO:0000256" key="8">
    <source>
        <dbReference type="RuleBase" id="RU361238"/>
    </source>
</evidence>
<dbReference type="EC" id="3.1.1.-" evidence="8"/>
<dbReference type="InterPro" id="IPR011118">
    <property type="entry name" value="Tannase/feruloyl_esterase"/>
</dbReference>
<gene>
    <name evidence="9" type="ORF">DNG_06258</name>
</gene>
<sequence>MHTPSIIGLALLLLPGVLAGCTTETFTTILDDHPGATLGRVEAVPEGGNFSDGNFTYATDLPGLCAVSINVKSSDNSSYNFGMFLPDTAWNERLMMTGNGGLGGFINWIDMAVLSHYGFAALSTDTGHLSGPEDGSWGLGAPESLIDWGYRAVHGSVVLGKDIINKYYESTNGIKYSYYSGCSTGGRQGLKEIQTHPDSFDGIVIGAPAWWISHAAGSSLQRGLLNLPESDPKHIGPELFPVIAAELERQCDRQDGLVDGIISDPRGCKFNFYELLCGSGNDTAECLAPEQIRTLQGIYSDVYEDDGATFVYPAVSIGADPAAVLNASWQIGLDYFRYSIYNDTKWDPTGFTYSDQLFADEVDPGQAIADDFDLSAFRDRGGKILKYHGEADPSIAPGDSIYFYEQVQKALGGEAGLDDFYRFFLIPGMGHCAGSAVAPWYVAGSGHAFSLGGATQPVDELRDAEHDVMLAIMEWVEGGESPEKLVATKFVNETVAGGIERQRPLCCSEARPACGYCVRQGMTCDYPPHPQIVHQPHDQIPRFSAQDMRCFQHFMLKCYPLHPLGNEDIWTHEIPCISRTNEHLMHAILAVAASDLAQKDPSLTACAMGHRVKAIQAIKKTLDGVDGRDITYEGANALVATCFALSIQSVRFDDGIVEYMTFIRGLLIVGVKMWKAGIKPIFANLVDKGSQAVLQPHMAALPLIRKQWTDRAVAAVGGLRPLCRDPVEIEYQSLLMDMVQTLYISSWEAYKILEKHYEWWLMLPHEKFQVIIDPGNQVTILLASHWIAIKQIMTPIMEAQFRCRKKDPGKEGGMEVGMIRWLKYLNRQVDEEHRVHNQWPVWVEGQVDRDLGFFGKTR</sequence>
<evidence type="ECO:0000256" key="7">
    <source>
        <dbReference type="ARBA" id="ARBA00023157"/>
    </source>
</evidence>
<proteinExistence type="inferred from homology"/>
<dbReference type="GO" id="GO:0030600">
    <property type="term" value="F:feruloyl esterase activity"/>
    <property type="evidence" value="ECO:0007669"/>
    <property type="project" value="UniProtKB-ARBA"/>
</dbReference>
<dbReference type="PANTHER" id="PTHR33938">
    <property type="entry name" value="FERULOYL ESTERASE B-RELATED"/>
    <property type="match status" value="1"/>
</dbReference>
<keyword evidence="10" id="KW-1185">Reference proteome</keyword>
<evidence type="ECO:0000256" key="1">
    <source>
        <dbReference type="ARBA" id="ARBA00006249"/>
    </source>
</evidence>
<feature type="signal peptide" evidence="8">
    <location>
        <begin position="1"/>
        <end position="19"/>
    </location>
</feature>
<evidence type="ECO:0000256" key="3">
    <source>
        <dbReference type="ARBA" id="ARBA00022723"/>
    </source>
</evidence>
<dbReference type="SUPFAM" id="SSF53474">
    <property type="entry name" value="alpha/beta-Hydrolases"/>
    <property type="match status" value="1"/>
</dbReference>
<organism evidence="9 10">
    <name type="scientific">Cephalotrichum gorgonifer</name>
    <dbReference type="NCBI Taxonomy" id="2041049"/>
    <lineage>
        <taxon>Eukaryota</taxon>
        <taxon>Fungi</taxon>
        <taxon>Dikarya</taxon>
        <taxon>Ascomycota</taxon>
        <taxon>Pezizomycotina</taxon>
        <taxon>Sordariomycetes</taxon>
        <taxon>Hypocreomycetidae</taxon>
        <taxon>Microascales</taxon>
        <taxon>Microascaceae</taxon>
        <taxon>Cephalotrichum</taxon>
    </lineage>
</organism>
<comment type="caution">
    <text evidence="9">The sequence shown here is derived from an EMBL/GenBank/DDBJ whole genome shotgun (WGS) entry which is preliminary data.</text>
</comment>
<accession>A0AAE8MZK1</accession>
<evidence type="ECO:0000256" key="6">
    <source>
        <dbReference type="ARBA" id="ARBA00022837"/>
    </source>
</evidence>
<keyword evidence="2" id="KW-0719">Serine esterase</keyword>
<protein>
    <recommendedName>
        <fullName evidence="8">Carboxylic ester hydrolase</fullName>
        <ecNumber evidence="8">3.1.1.-</ecNumber>
    </recommendedName>
</protein>
<keyword evidence="7" id="KW-1015">Disulfide bond</keyword>
<keyword evidence="4 8" id="KW-0732">Signal</keyword>
<dbReference type="GO" id="GO:0046872">
    <property type="term" value="F:metal ion binding"/>
    <property type="evidence" value="ECO:0007669"/>
    <property type="project" value="UniProtKB-KW"/>
</dbReference>
<feature type="chain" id="PRO_5041776150" description="Carboxylic ester hydrolase" evidence="8">
    <location>
        <begin position="20"/>
        <end position="858"/>
    </location>
</feature>
<keyword evidence="6" id="KW-0106">Calcium</keyword>